<name>A0AA39QCD3_9AGAR</name>
<dbReference type="GO" id="GO:0016705">
    <property type="term" value="F:oxidoreductase activity, acting on paired donors, with incorporation or reduction of molecular oxygen"/>
    <property type="evidence" value="ECO:0007669"/>
    <property type="project" value="InterPro"/>
</dbReference>
<dbReference type="PROSITE" id="PS00086">
    <property type="entry name" value="CYTOCHROME_P450"/>
    <property type="match status" value="1"/>
</dbReference>
<dbReference type="EMBL" id="JAUEPU010000008">
    <property type="protein sequence ID" value="KAK0500313.1"/>
    <property type="molecule type" value="Genomic_DNA"/>
</dbReference>
<dbReference type="AlphaFoldDB" id="A0AA39QCD3"/>
<feature type="binding site" description="axial binding residue" evidence="9">
    <location>
        <position position="308"/>
    </location>
    <ligand>
        <name>heme</name>
        <dbReference type="ChEBI" id="CHEBI:30413"/>
    </ligand>
    <ligandPart>
        <name>Fe</name>
        <dbReference type="ChEBI" id="CHEBI:18248"/>
    </ligandPart>
</feature>
<comment type="cofactor">
    <cofactor evidence="1 9">
        <name>heme</name>
        <dbReference type="ChEBI" id="CHEBI:30413"/>
    </cofactor>
</comment>
<evidence type="ECO:0000256" key="8">
    <source>
        <dbReference type="ARBA" id="ARBA00023033"/>
    </source>
</evidence>
<dbReference type="InterPro" id="IPR001128">
    <property type="entry name" value="Cyt_P450"/>
</dbReference>
<evidence type="ECO:0000256" key="7">
    <source>
        <dbReference type="ARBA" id="ARBA00023004"/>
    </source>
</evidence>
<dbReference type="GO" id="GO:0005506">
    <property type="term" value="F:iron ion binding"/>
    <property type="evidence" value="ECO:0007669"/>
    <property type="project" value="InterPro"/>
</dbReference>
<dbReference type="InterPro" id="IPR017972">
    <property type="entry name" value="Cyt_P450_CS"/>
</dbReference>
<dbReference type="Gene3D" id="1.10.630.10">
    <property type="entry name" value="Cytochrome P450"/>
    <property type="match status" value="1"/>
</dbReference>
<comment type="caution">
    <text evidence="11">The sequence shown here is derived from an EMBL/GenBank/DDBJ whole genome shotgun (WGS) entry which is preliminary data.</text>
</comment>
<evidence type="ECO:0000256" key="6">
    <source>
        <dbReference type="ARBA" id="ARBA00023002"/>
    </source>
</evidence>
<evidence type="ECO:0000256" key="1">
    <source>
        <dbReference type="ARBA" id="ARBA00001971"/>
    </source>
</evidence>
<organism evidence="11 12">
    <name type="scientific">Armillaria luteobubalina</name>
    <dbReference type="NCBI Taxonomy" id="153913"/>
    <lineage>
        <taxon>Eukaryota</taxon>
        <taxon>Fungi</taxon>
        <taxon>Dikarya</taxon>
        <taxon>Basidiomycota</taxon>
        <taxon>Agaricomycotina</taxon>
        <taxon>Agaricomycetes</taxon>
        <taxon>Agaricomycetidae</taxon>
        <taxon>Agaricales</taxon>
        <taxon>Marasmiineae</taxon>
        <taxon>Physalacriaceae</taxon>
        <taxon>Armillaria</taxon>
    </lineage>
</organism>
<reference evidence="11" key="1">
    <citation type="submission" date="2023-06" db="EMBL/GenBank/DDBJ databases">
        <authorList>
            <consortium name="Lawrence Berkeley National Laboratory"/>
            <person name="Ahrendt S."/>
            <person name="Sahu N."/>
            <person name="Indic B."/>
            <person name="Wong-Bajracharya J."/>
            <person name="Merenyi Z."/>
            <person name="Ke H.-M."/>
            <person name="Monk M."/>
            <person name="Kocsube S."/>
            <person name="Drula E."/>
            <person name="Lipzen A."/>
            <person name="Balint B."/>
            <person name="Henrissat B."/>
            <person name="Andreopoulos B."/>
            <person name="Martin F.M."/>
            <person name="Harder C.B."/>
            <person name="Rigling D."/>
            <person name="Ford K.L."/>
            <person name="Foster G.D."/>
            <person name="Pangilinan J."/>
            <person name="Papanicolaou A."/>
            <person name="Barry K."/>
            <person name="LaButti K."/>
            <person name="Viragh M."/>
            <person name="Koriabine M."/>
            <person name="Yan M."/>
            <person name="Riley R."/>
            <person name="Champramary S."/>
            <person name="Plett K.L."/>
            <person name="Tsai I.J."/>
            <person name="Slot J."/>
            <person name="Sipos G."/>
            <person name="Plett J."/>
            <person name="Nagy L.G."/>
            <person name="Grigoriev I.V."/>
        </authorList>
    </citation>
    <scope>NUCLEOTIDE SEQUENCE</scope>
    <source>
        <strain evidence="11">HWK02</strain>
    </source>
</reference>
<dbReference type="Pfam" id="PF00067">
    <property type="entry name" value="p450"/>
    <property type="match status" value="1"/>
</dbReference>
<evidence type="ECO:0000256" key="3">
    <source>
        <dbReference type="ARBA" id="ARBA00010617"/>
    </source>
</evidence>
<dbReference type="InterPro" id="IPR002401">
    <property type="entry name" value="Cyt_P450_E_grp-I"/>
</dbReference>
<keyword evidence="5 9" id="KW-0479">Metal-binding</keyword>
<evidence type="ECO:0000256" key="9">
    <source>
        <dbReference type="PIRSR" id="PIRSR602401-1"/>
    </source>
</evidence>
<proteinExistence type="inferred from homology"/>
<evidence type="ECO:0000313" key="11">
    <source>
        <dbReference type="EMBL" id="KAK0500313.1"/>
    </source>
</evidence>
<keyword evidence="4 9" id="KW-0349">Heme</keyword>
<comment type="similarity">
    <text evidence="3 10">Belongs to the cytochrome P450 family.</text>
</comment>
<protein>
    <submittedName>
        <fullName evidence="11">Cytochrome P450</fullName>
    </submittedName>
</protein>
<dbReference type="PANTHER" id="PTHR46300">
    <property type="entry name" value="P450, PUTATIVE (EUROFUNG)-RELATED-RELATED"/>
    <property type="match status" value="1"/>
</dbReference>
<gene>
    <name evidence="11" type="ORF">EDD18DRAFT_1149415</name>
</gene>
<dbReference type="GO" id="GO:0004497">
    <property type="term" value="F:monooxygenase activity"/>
    <property type="evidence" value="ECO:0007669"/>
    <property type="project" value="UniProtKB-KW"/>
</dbReference>
<dbReference type="Proteomes" id="UP001175228">
    <property type="component" value="Unassembled WGS sequence"/>
</dbReference>
<dbReference type="GO" id="GO:0020037">
    <property type="term" value="F:heme binding"/>
    <property type="evidence" value="ECO:0007669"/>
    <property type="project" value="InterPro"/>
</dbReference>
<dbReference type="SUPFAM" id="SSF48264">
    <property type="entry name" value="Cytochrome P450"/>
    <property type="match status" value="1"/>
</dbReference>
<evidence type="ECO:0000313" key="12">
    <source>
        <dbReference type="Proteomes" id="UP001175228"/>
    </source>
</evidence>
<dbReference type="InterPro" id="IPR036396">
    <property type="entry name" value="Cyt_P450_sf"/>
</dbReference>
<evidence type="ECO:0000256" key="10">
    <source>
        <dbReference type="RuleBase" id="RU000461"/>
    </source>
</evidence>
<keyword evidence="8 10" id="KW-0503">Monooxygenase</keyword>
<comment type="pathway">
    <text evidence="2">Secondary metabolite biosynthesis.</text>
</comment>
<keyword evidence="7 9" id="KW-0408">Iron</keyword>
<accession>A0AA39QCD3</accession>
<keyword evidence="12" id="KW-1185">Reference proteome</keyword>
<evidence type="ECO:0000256" key="4">
    <source>
        <dbReference type="ARBA" id="ARBA00022617"/>
    </source>
</evidence>
<dbReference type="InterPro" id="IPR050364">
    <property type="entry name" value="Cytochrome_P450_fung"/>
</dbReference>
<keyword evidence="6 10" id="KW-0560">Oxidoreductase</keyword>
<dbReference type="PRINTS" id="PR00385">
    <property type="entry name" value="P450"/>
</dbReference>
<dbReference type="PANTHER" id="PTHR46300:SF7">
    <property type="entry name" value="P450, PUTATIVE (EUROFUNG)-RELATED"/>
    <property type="match status" value="1"/>
</dbReference>
<sequence length="379" mass="42871">MINLVGWGHNMAFMRYSDWWRMHRRMFHQYFQPRAVPAYYPVQMRATSVLLQQLHKSPADFVHHVRHHAGSVIMKTVYAYDVNPNGDRFVELVDQALESMRLVGTVGAFLVDYRWFPGANFRSLADTWRKDVEDMKDKSMANDFVEPSFVSENLAKTKEIGMLENARQLEIIRNTAATVSVVLSAILAFILYPEIQAKAQAELDTVVGSTRLPNFDDRPQLPYIEAILSEALRWNPVVPMGVAHRSVNADVYRGYYIPAVIGNAWAILHDEKDYPNPLVFDPERFIPEDGKELQPYPLAAFGFGRRICPGRYLALNSAWIAIASIAATLSFSKAVDSEGSILEPSDTFTDGFLSFPMPFECTIKARSSQAQVLIESGKL</sequence>
<evidence type="ECO:0000256" key="2">
    <source>
        <dbReference type="ARBA" id="ARBA00005179"/>
    </source>
</evidence>
<evidence type="ECO:0000256" key="5">
    <source>
        <dbReference type="ARBA" id="ARBA00022723"/>
    </source>
</evidence>
<dbReference type="PRINTS" id="PR00463">
    <property type="entry name" value="EP450I"/>
</dbReference>